<gene>
    <name evidence="1" type="ORF">L3Q82_001511</name>
</gene>
<proteinExistence type="predicted"/>
<reference evidence="1" key="1">
    <citation type="submission" date="2022-04" db="EMBL/GenBank/DDBJ databases">
        <title>Jade perch genome.</title>
        <authorList>
            <person name="Chao B."/>
        </authorList>
    </citation>
    <scope>NUCLEOTIDE SEQUENCE</scope>
    <source>
        <strain evidence="1">CB-2022</strain>
    </source>
</reference>
<accession>A0ACB8W7P9</accession>
<evidence type="ECO:0000313" key="1">
    <source>
        <dbReference type="EMBL" id="KAI3363911.1"/>
    </source>
</evidence>
<evidence type="ECO:0000313" key="2">
    <source>
        <dbReference type="Proteomes" id="UP000831701"/>
    </source>
</evidence>
<protein>
    <submittedName>
        <fullName evidence="1">Uncharacterized protein</fullName>
    </submittedName>
</protein>
<comment type="caution">
    <text evidence="1">The sequence shown here is derived from an EMBL/GenBank/DDBJ whole genome shotgun (WGS) entry which is preliminary data.</text>
</comment>
<keyword evidence="2" id="KW-1185">Reference proteome</keyword>
<dbReference type="Proteomes" id="UP000831701">
    <property type="component" value="Chromosome 13"/>
</dbReference>
<dbReference type="EMBL" id="CM041543">
    <property type="protein sequence ID" value="KAI3363911.1"/>
    <property type="molecule type" value="Genomic_DNA"/>
</dbReference>
<name>A0ACB8W7P9_9TELE</name>
<sequence length="319" mass="36459">MNTEAVLKQKRLCTTKRHFAYEMPDEPQADAMRRLEVSFFDPVVDCSIRTLEDRFQSLGEVRSHFGVLHNFGQLDAQTRRDQCKLLGDKLTFGEQADIDGSALATEMESLPELPKAQMTQFEMLTYLSQSEICELYPNLWVALRIACTLIVTSVSAEQIFSKHKLLKNYLSVRIIEDPKWTEAQEQKTNKRKDADKCCKISDIFTIFSDQMGTTESTEDLFRTLQDWCLRNNLQINAGKTKELVVDFRRRSHSPPAPVSIQGTDIDTVKSYKYLGVHLNDSLDWSDNTRCPCQEGQQQTVPAQEAEVFWSAGTTPQDLL</sequence>
<organism evidence="1 2">
    <name type="scientific">Scortum barcoo</name>
    <name type="common">barcoo grunter</name>
    <dbReference type="NCBI Taxonomy" id="214431"/>
    <lineage>
        <taxon>Eukaryota</taxon>
        <taxon>Metazoa</taxon>
        <taxon>Chordata</taxon>
        <taxon>Craniata</taxon>
        <taxon>Vertebrata</taxon>
        <taxon>Euteleostomi</taxon>
        <taxon>Actinopterygii</taxon>
        <taxon>Neopterygii</taxon>
        <taxon>Teleostei</taxon>
        <taxon>Neoteleostei</taxon>
        <taxon>Acanthomorphata</taxon>
        <taxon>Eupercaria</taxon>
        <taxon>Centrarchiformes</taxon>
        <taxon>Terapontoidei</taxon>
        <taxon>Terapontidae</taxon>
        <taxon>Scortum</taxon>
    </lineage>
</organism>